<evidence type="ECO:0000313" key="11">
    <source>
        <dbReference type="Proteomes" id="UP000238164"/>
    </source>
</evidence>
<evidence type="ECO:0000256" key="3">
    <source>
        <dbReference type="ARBA" id="ARBA00022475"/>
    </source>
</evidence>
<reference evidence="10 11" key="1">
    <citation type="submission" date="2018-02" db="EMBL/GenBank/DDBJ databases">
        <authorList>
            <person name="Cohen D.B."/>
            <person name="Kent A.D."/>
        </authorList>
    </citation>
    <scope>NUCLEOTIDE SEQUENCE [LARGE SCALE GENOMIC DNA]</scope>
    <source>
        <strain evidence="10">1</strain>
    </source>
</reference>
<feature type="domain" description="EamA" evidence="9">
    <location>
        <begin position="156"/>
        <end position="291"/>
    </location>
</feature>
<organism evidence="10 11">
    <name type="scientific">Micropruina glycogenica</name>
    <dbReference type="NCBI Taxonomy" id="75385"/>
    <lineage>
        <taxon>Bacteria</taxon>
        <taxon>Bacillati</taxon>
        <taxon>Actinomycetota</taxon>
        <taxon>Actinomycetes</taxon>
        <taxon>Propionibacteriales</taxon>
        <taxon>Nocardioidaceae</taxon>
        <taxon>Micropruina</taxon>
    </lineage>
</organism>
<protein>
    <recommendedName>
        <fullName evidence="9">EamA domain-containing protein</fullName>
    </recommendedName>
</protein>
<dbReference type="SUPFAM" id="SSF103481">
    <property type="entry name" value="Multidrug resistance efflux transporter EmrE"/>
    <property type="match status" value="2"/>
</dbReference>
<keyword evidence="3" id="KW-1003">Cell membrane</keyword>
<evidence type="ECO:0000256" key="2">
    <source>
        <dbReference type="ARBA" id="ARBA00007362"/>
    </source>
</evidence>
<keyword evidence="6 8" id="KW-0472">Membrane</keyword>
<feature type="transmembrane region" description="Helical" evidence="8">
    <location>
        <begin position="218"/>
        <end position="237"/>
    </location>
</feature>
<sequence length="347" mass="35154">MEQSMGRSDGAGSAAILAAAVGYGLSTTLSVAVLRQIAPADLLAVELGGGATLLVVTAAALGRLTRAGSARNLLLGILAPGLAFVLGDLGLSWTSATSGSLLLATEVPLSVVLAVVFLREAVDRTGRWALVCGFAGTALVALGAGRHDDGVATVGGNVFVVLSVAASAVFLVVTRRLNNDDGLNASTWQTVGGALGAAPFVVLNWWHEGSRLGGASPGSWWLAGGILVLTALASFSFNWGISRVEGVRAAQLGNLTPLAGLVSAVVVLGERPGALQLVGGALALGAVVLLVHADGRPAPSAVESTHAPLASHLNGENHDRRPRPRGPDRVGRGGVHHRLCHGARARR</sequence>
<proteinExistence type="inferred from homology"/>
<dbReference type="InterPro" id="IPR050638">
    <property type="entry name" value="AA-Vitamin_Transporters"/>
</dbReference>
<dbReference type="EMBL" id="LT985188">
    <property type="protein sequence ID" value="SPD87797.1"/>
    <property type="molecule type" value="Genomic_DNA"/>
</dbReference>
<dbReference type="PANTHER" id="PTHR32322">
    <property type="entry name" value="INNER MEMBRANE TRANSPORTER"/>
    <property type="match status" value="1"/>
</dbReference>
<feature type="transmembrane region" description="Helical" evidence="8">
    <location>
        <begin position="99"/>
        <end position="118"/>
    </location>
</feature>
<accession>A0A2N9JK20</accession>
<dbReference type="Proteomes" id="UP000238164">
    <property type="component" value="Chromosome 1"/>
</dbReference>
<evidence type="ECO:0000259" key="9">
    <source>
        <dbReference type="Pfam" id="PF00892"/>
    </source>
</evidence>
<dbReference type="InterPro" id="IPR037185">
    <property type="entry name" value="EmrE-like"/>
</dbReference>
<feature type="region of interest" description="Disordered" evidence="7">
    <location>
        <begin position="300"/>
        <end position="347"/>
    </location>
</feature>
<comment type="subcellular location">
    <subcellularLocation>
        <location evidence="1">Cell membrane</location>
        <topology evidence="1">Multi-pass membrane protein</topology>
    </subcellularLocation>
</comment>
<dbReference type="Pfam" id="PF00892">
    <property type="entry name" value="EamA"/>
    <property type="match status" value="2"/>
</dbReference>
<evidence type="ECO:0000256" key="7">
    <source>
        <dbReference type="SAM" id="MobiDB-lite"/>
    </source>
</evidence>
<name>A0A2N9JK20_9ACTN</name>
<feature type="transmembrane region" description="Helical" evidence="8">
    <location>
        <begin position="274"/>
        <end position="291"/>
    </location>
</feature>
<dbReference type="InterPro" id="IPR000620">
    <property type="entry name" value="EamA_dom"/>
</dbReference>
<feature type="transmembrane region" description="Helical" evidence="8">
    <location>
        <begin position="42"/>
        <end position="61"/>
    </location>
</feature>
<evidence type="ECO:0000256" key="8">
    <source>
        <dbReference type="SAM" id="Phobius"/>
    </source>
</evidence>
<dbReference type="KEGG" id="mgg:MPLG2_2767"/>
<comment type="similarity">
    <text evidence="2">Belongs to the EamA transporter family.</text>
</comment>
<evidence type="ECO:0000313" key="10">
    <source>
        <dbReference type="EMBL" id="SPD87797.1"/>
    </source>
</evidence>
<evidence type="ECO:0000256" key="4">
    <source>
        <dbReference type="ARBA" id="ARBA00022692"/>
    </source>
</evidence>
<evidence type="ECO:0000256" key="6">
    <source>
        <dbReference type="ARBA" id="ARBA00023136"/>
    </source>
</evidence>
<dbReference type="AlphaFoldDB" id="A0A2N9JK20"/>
<feature type="transmembrane region" description="Helical" evidence="8">
    <location>
        <begin position="125"/>
        <end position="145"/>
    </location>
</feature>
<feature type="transmembrane region" description="Helical" evidence="8">
    <location>
        <begin position="151"/>
        <end position="173"/>
    </location>
</feature>
<keyword evidence="4 8" id="KW-0812">Transmembrane</keyword>
<keyword evidence="11" id="KW-1185">Reference proteome</keyword>
<dbReference type="PANTHER" id="PTHR32322:SF18">
    <property type="entry name" value="S-ADENOSYLMETHIONINE_S-ADENOSYLHOMOCYSTEINE TRANSPORTER"/>
    <property type="match status" value="1"/>
</dbReference>
<evidence type="ECO:0000256" key="1">
    <source>
        <dbReference type="ARBA" id="ARBA00004651"/>
    </source>
</evidence>
<dbReference type="GO" id="GO:0005886">
    <property type="term" value="C:plasma membrane"/>
    <property type="evidence" value="ECO:0007669"/>
    <property type="project" value="UniProtKB-SubCell"/>
</dbReference>
<feature type="compositionally biased region" description="Basic residues" evidence="7">
    <location>
        <begin position="334"/>
        <end position="347"/>
    </location>
</feature>
<feature type="compositionally biased region" description="Basic and acidic residues" evidence="7">
    <location>
        <begin position="315"/>
        <end position="331"/>
    </location>
</feature>
<keyword evidence="5 8" id="KW-1133">Transmembrane helix</keyword>
<feature type="transmembrane region" description="Helical" evidence="8">
    <location>
        <begin position="73"/>
        <end position="93"/>
    </location>
</feature>
<gene>
    <name evidence="10" type="ORF">MPLG2_2767</name>
</gene>
<feature type="transmembrane region" description="Helical" evidence="8">
    <location>
        <begin position="185"/>
        <end position="206"/>
    </location>
</feature>
<feature type="domain" description="EamA" evidence="9">
    <location>
        <begin position="12"/>
        <end position="141"/>
    </location>
</feature>
<feature type="transmembrane region" description="Helical" evidence="8">
    <location>
        <begin position="249"/>
        <end position="268"/>
    </location>
</feature>
<evidence type="ECO:0000256" key="5">
    <source>
        <dbReference type="ARBA" id="ARBA00022989"/>
    </source>
</evidence>